<sequence length="142" mass="15491">MQHCSQRDRRGGSSVRGTDAVRKHNASDCRRGGVTGRDRRKEAAICGEADKKDSRPSASFLSVDKVRTDKSVAPTEGGHDRFSAAMSETATRHGPDKTSRTSCLNSQIRDAMEKSQGAEFARQRQQGYERQSEAEFSGGGGR</sequence>
<feature type="compositionally biased region" description="Basic and acidic residues" evidence="1">
    <location>
        <begin position="1"/>
        <end position="11"/>
    </location>
</feature>
<gene>
    <name evidence="2" type="ORF">PHSY_001955</name>
</gene>
<protein>
    <submittedName>
        <fullName evidence="2">Uncharacterized protein</fullName>
    </submittedName>
</protein>
<dbReference type="RefSeq" id="XP_012187971.1">
    <property type="nucleotide sequence ID" value="XM_012332581.1"/>
</dbReference>
<dbReference type="EMBL" id="DF238784">
    <property type="protein sequence ID" value="GAC94384.1"/>
    <property type="molecule type" value="Genomic_DNA"/>
</dbReference>
<accession>R9P006</accession>
<feature type="compositionally biased region" description="Basic and acidic residues" evidence="1">
    <location>
        <begin position="19"/>
        <end position="55"/>
    </location>
</feature>
<reference evidence="3" key="1">
    <citation type="journal article" date="2013" name="Genome Announc.">
        <title>Draft genome sequence of the basidiomycetous yeast-like fungus Pseudozyma hubeiensis SY62, which produces an abundant amount of the biosurfactant mannosylerythritol lipids.</title>
        <authorList>
            <person name="Konishi M."/>
            <person name="Hatada Y."/>
            <person name="Horiuchi J."/>
        </authorList>
    </citation>
    <scope>NUCLEOTIDE SEQUENCE [LARGE SCALE GENOMIC DNA]</scope>
    <source>
        <strain evidence="3">SY62</strain>
    </source>
</reference>
<feature type="compositionally biased region" description="Basic and acidic residues" evidence="1">
    <location>
        <begin position="90"/>
        <end position="99"/>
    </location>
</feature>
<evidence type="ECO:0000256" key="1">
    <source>
        <dbReference type="SAM" id="MobiDB-lite"/>
    </source>
</evidence>
<organism evidence="2 3">
    <name type="scientific">Pseudozyma hubeiensis (strain SY62)</name>
    <name type="common">Yeast</name>
    <dbReference type="NCBI Taxonomy" id="1305764"/>
    <lineage>
        <taxon>Eukaryota</taxon>
        <taxon>Fungi</taxon>
        <taxon>Dikarya</taxon>
        <taxon>Basidiomycota</taxon>
        <taxon>Ustilaginomycotina</taxon>
        <taxon>Ustilaginomycetes</taxon>
        <taxon>Ustilaginales</taxon>
        <taxon>Ustilaginaceae</taxon>
        <taxon>Pseudozyma</taxon>
    </lineage>
</organism>
<name>R9P006_PSEHS</name>
<proteinExistence type="predicted"/>
<evidence type="ECO:0000313" key="3">
    <source>
        <dbReference type="Proteomes" id="UP000014071"/>
    </source>
</evidence>
<dbReference type="GeneID" id="24107250"/>
<feature type="region of interest" description="Disordered" evidence="1">
    <location>
        <begin position="1"/>
        <end position="142"/>
    </location>
</feature>
<evidence type="ECO:0000313" key="2">
    <source>
        <dbReference type="EMBL" id="GAC94384.1"/>
    </source>
</evidence>
<dbReference type="Proteomes" id="UP000014071">
    <property type="component" value="Unassembled WGS sequence"/>
</dbReference>
<dbReference type="HOGENOM" id="CLU_1816646_0_0_1"/>
<dbReference type="OrthoDB" id="10516251at2759"/>
<keyword evidence="3" id="KW-1185">Reference proteome</keyword>
<dbReference type="AlphaFoldDB" id="R9P006"/>